<reference evidence="2 3" key="1">
    <citation type="journal article" date="2018" name="New Phytol.">
        <title>Phylogenomics of Endogonaceae and evolution of mycorrhizas within Mucoromycota.</title>
        <authorList>
            <person name="Chang Y."/>
            <person name="Desiro A."/>
            <person name="Na H."/>
            <person name="Sandor L."/>
            <person name="Lipzen A."/>
            <person name="Clum A."/>
            <person name="Barry K."/>
            <person name="Grigoriev I.V."/>
            <person name="Martin F.M."/>
            <person name="Stajich J.E."/>
            <person name="Smith M.E."/>
            <person name="Bonito G."/>
            <person name="Spatafora J.W."/>
        </authorList>
    </citation>
    <scope>NUCLEOTIDE SEQUENCE [LARGE SCALE GENOMIC DNA]</scope>
    <source>
        <strain evidence="2 3">AD002</strain>
    </source>
</reference>
<organism evidence="2 3">
    <name type="scientific">Jimgerdemannia flammicorona</name>
    <dbReference type="NCBI Taxonomy" id="994334"/>
    <lineage>
        <taxon>Eukaryota</taxon>
        <taxon>Fungi</taxon>
        <taxon>Fungi incertae sedis</taxon>
        <taxon>Mucoromycota</taxon>
        <taxon>Mucoromycotina</taxon>
        <taxon>Endogonomycetes</taxon>
        <taxon>Endogonales</taxon>
        <taxon>Endogonaceae</taxon>
        <taxon>Jimgerdemannia</taxon>
    </lineage>
</organism>
<keyword evidence="1" id="KW-0378">Hydrolase</keyword>
<dbReference type="InterPro" id="IPR017850">
    <property type="entry name" value="Alkaline_phosphatase_core_sf"/>
</dbReference>
<dbReference type="PANTHER" id="PTHR31956:SF8">
    <property type="entry name" value="ACID PHOSPHATASE PHOA (AFU_ORTHOLOGUE AFUA_1G03570)"/>
    <property type="match status" value="1"/>
</dbReference>
<name>A0A433QXF8_9FUNG</name>
<dbReference type="PANTHER" id="PTHR31956">
    <property type="entry name" value="NON-SPECIFIC PHOSPHOLIPASE C4-RELATED"/>
    <property type="match status" value="1"/>
</dbReference>
<dbReference type="GO" id="GO:0009395">
    <property type="term" value="P:phospholipid catabolic process"/>
    <property type="evidence" value="ECO:0007669"/>
    <property type="project" value="TreeGrafter"/>
</dbReference>
<sequence>MPNMNNNGHNTNIDTASEWLKKFLEPKLKQPAFFDNTLILVTFDEQEDYISLHNHIFAMLIGGAMKRTIREDSTVYNHYSVLAMVERNLSLGNLGEKDVDATPFATTNN</sequence>
<protein>
    <submittedName>
        <fullName evidence="2">Uncharacterized protein</fullName>
    </submittedName>
</protein>
<keyword evidence="3" id="KW-1185">Reference proteome</keyword>
<comment type="caution">
    <text evidence="2">The sequence shown here is derived from an EMBL/GenBank/DDBJ whole genome shotgun (WGS) entry which is preliminary data.</text>
</comment>
<accession>A0A433QXF8</accession>
<dbReference type="EMBL" id="RBNJ01000477">
    <property type="protein sequence ID" value="RUS34456.1"/>
    <property type="molecule type" value="Genomic_DNA"/>
</dbReference>
<evidence type="ECO:0000313" key="2">
    <source>
        <dbReference type="EMBL" id="RUS34456.1"/>
    </source>
</evidence>
<dbReference type="Proteomes" id="UP000274822">
    <property type="component" value="Unassembled WGS sequence"/>
</dbReference>
<dbReference type="Gene3D" id="3.40.720.10">
    <property type="entry name" value="Alkaline Phosphatase, subunit A"/>
    <property type="match status" value="1"/>
</dbReference>
<gene>
    <name evidence="2" type="ORF">BC938DRAFT_480307</name>
</gene>
<dbReference type="Pfam" id="PF04185">
    <property type="entry name" value="Phosphoesterase"/>
    <property type="match status" value="1"/>
</dbReference>
<proteinExistence type="predicted"/>
<evidence type="ECO:0000313" key="3">
    <source>
        <dbReference type="Proteomes" id="UP000274822"/>
    </source>
</evidence>
<dbReference type="InterPro" id="IPR007312">
    <property type="entry name" value="Phosphoesterase"/>
</dbReference>
<dbReference type="AlphaFoldDB" id="A0A433QXF8"/>
<evidence type="ECO:0000256" key="1">
    <source>
        <dbReference type="ARBA" id="ARBA00022801"/>
    </source>
</evidence>
<dbReference type="GO" id="GO:0016788">
    <property type="term" value="F:hydrolase activity, acting on ester bonds"/>
    <property type="evidence" value="ECO:0007669"/>
    <property type="project" value="InterPro"/>
</dbReference>